<feature type="signal peptide" evidence="2">
    <location>
        <begin position="1"/>
        <end position="23"/>
    </location>
</feature>
<evidence type="ECO:0000313" key="3">
    <source>
        <dbReference type="EMBL" id="WFD20482.1"/>
    </source>
</evidence>
<organism evidence="3 4">
    <name type="scientific">Malassezia caprae</name>
    <dbReference type="NCBI Taxonomy" id="1381934"/>
    <lineage>
        <taxon>Eukaryota</taxon>
        <taxon>Fungi</taxon>
        <taxon>Dikarya</taxon>
        <taxon>Basidiomycota</taxon>
        <taxon>Ustilaginomycotina</taxon>
        <taxon>Malasseziomycetes</taxon>
        <taxon>Malasseziales</taxon>
        <taxon>Malasseziaceae</taxon>
        <taxon>Malassezia</taxon>
    </lineage>
</organism>
<dbReference type="AlphaFoldDB" id="A0AAF0IX12"/>
<keyword evidence="4" id="KW-1185">Reference proteome</keyword>
<dbReference type="EMBL" id="CP119912">
    <property type="protein sequence ID" value="WFD20482.1"/>
    <property type="molecule type" value="Genomic_DNA"/>
</dbReference>
<sequence>MGTRLVWAGTLLVLLGWALGVHAQGASTKPTPFPSISTPSASMNGQSACVQFGDCTKGHNTYKTETYGSAITSPSSRKIATLKNGSASSSYISSVAAAGASQASGSNPASSTPVPPPTSVQFDTKTMTSDNVVMTSTVMPDNAAVGAAHASMWALVAMLVTGGAMAL</sequence>
<protein>
    <submittedName>
        <fullName evidence="3">Uncharacterized protein</fullName>
    </submittedName>
</protein>
<evidence type="ECO:0000313" key="4">
    <source>
        <dbReference type="Proteomes" id="UP001220961"/>
    </source>
</evidence>
<reference evidence="3" key="1">
    <citation type="submission" date="2023-03" db="EMBL/GenBank/DDBJ databases">
        <title>Mating type loci evolution in Malassezia.</title>
        <authorList>
            <person name="Coelho M.A."/>
        </authorList>
    </citation>
    <scope>NUCLEOTIDE SEQUENCE</scope>
    <source>
        <strain evidence="3">CBS 10434</strain>
    </source>
</reference>
<feature type="chain" id="PRO_5041956711" evidence="2">
    <location>
        <begin position="24"/>
        <end position="167"/>
    </location>
</feature>
<name>A0AAF0IX12_9BASI</name>
<evidence type="ECO:0000256" key="1">
    <source>
        <dbReference type="SAM" id="MobiDB-lite"/>
    </source>
</evidence>
<dbReference type="Proteomes" id="UP001220961">
    <property type="component" value="Chromosome 5"/>
</dbReference>
<feature type="region of interest" description="Disordered" evidence="1">
    <location>
        <begin position="102"/>
        <end position="126"/>
    </location>
</feature>
<gene>
    <name evidence="3" type="ORF">MCAP1_002726</name>
</gene>
<proteinExistence type="predicted"/>
<feature type="compositionally biased region" description="Low complexity" evidence="1">
    <location>
        <begin position="102"/>
        <end position="112"/>
    </location>
</feature>
<evidence type="ECO:0000256" key="2">
    <source>
        <dbReference type="SAM" id="SignalP"/>
    </source>
</evidence>
<keyword evidence="2" id="KW-0732">Signal</keyword>
<accession>A0AAF0IX12</accession>